<evidence type="ECO:0000259" key="2">
    <source>
        <dbReference type="Pfam" id="PF03358"/>
    </source>
</evidence>
<dbReference type="PATRIC" id="fig|279058.18.peg.1554"/>
<feature type="domain" description="NADPH-dependent FMN reductase-like" evidence="2">
    <location>
        <begin position="10"/>
        <end position="144"/>
    </location>
</feature>
<dbReference type="Gene3D" id="3.40.50.360">
    <property type="match status" value="1"/>
</dbReference>
<evidence type="ECO:0000256" key="1">
    <source>
        <dbReference type="SAM" id="SignalP"/>
    </source>
</evidence>
<dbReference type="SUPFAM" id="SSF52218">
    <property type="entry name" value="Flavoproteins"/>
    <property type="match status" value="1"/>
</dbReference>
<evidence type="ECO:0000313" key="3">
    <source>
        <dbReference type="EMBL" id="AMP09360.1"/>
    </source>
</evidence>
<gene>
    <name evidence="3" type="ORF">CAter282_1574</name>
</gene>
<dbReference type="InterPro" id="IPR050712">
    <property type="entry name" value="NAD(P)H-dep_reductase"/>
</dbReference>
<dbReference type="InterPro" id="IPR005025">
    <property type="entry name" value="FMN_Rdtase-like_dom"/>
</dbReference>
<dbReference type="PANTHER" id="PTHR30543:SF21">
    <property type="entry name" value="NAD(P)H-DEPENDENT FMN REDUCTASE LOT6"/>
    <property type="match status" value="1"/>
</dbReference>
<accession>A0A127QH39</accession>
<dbReference type="InterPro" id="IPR029039">
    <property type="entry name" value="Flavoprotein-like_sf"/>
</dbReference>
<dbReference type="EMBL" id="CP013235">
    <property type="protein sequence ID" value="AMP09360.1"/>
    <property type="molecule type" value="Genomic_DNA"/>
</dbReference>
<dbReference type="GO" id="GO:0016491">
    <property type="term" value="F:oxidoreductase activity"/>
    <property type="evidence" value="ECO:0007669"/>
    <property type="project" value="InterPro"/>
</dbReference>
<evidence type="ECO:0000313" key="4">
    <source>
        <dbReference type="Proteomes" id="UP000071778"/>
    </source>
</evidence>
<dbReference type="PANTHER" id="PTHR30543">
    <property type="entry name" value="CHROMATE REDUCTASE"/>
    <property type="match status" value="1"/>
</dbReference>
<protein>
    <submittedName>
        <fullName evidence="3">NADPH-dependent FMN reductase family protein</fullName>
    </submittedName>
</protein>
<name>A0A127QH39_9BURK</name>
<feature type="signal peptide" evidence="1">
    <location>
        <begin position="1"/>
        <end position="21"/>
    </location>
</feature>
<dbReference type="Proteomes" id="UP000071778">
    <property type="component" value="Chromosome"/>
</dbReference>
<keyword evidence="4" id="KW-1185">Reference proteome</keyword>
<proteinExistence type="predicted"/>
<dbReference type="AlphaFoldDB" id="A0A127QH39"/>
<dbReference type="GO" id="GO:0010181">
    <property type="term" value="F:FMN binding"/>
    <property type="evidence" value="ECO:0007669"/>
    <property type="project" value="TreeGrafter"/>
</dbReference>
<feature type="chain" id="PRO_5007277886" evidence="1">
    <location>
        <begin position="22"/>
        <end position="188"/>
    </location>
</feature>
<dbReference type="GO" id="GO:0005829">
    <property type="term" value="C:cytosol"/>
    <property type="evidence" value="ECO:0007669"/>
    <property type="project" value="TreeGrafter"/>
</dbReference>
<dbReference type="Pfam" id="PF03358">
    <property type="entry name" value="FMN_red"/>
    <property type="match status" value="1"/>
</dbReference>
<organism evidence="3 4">
    <name type="scientific">Collimonas arenae</name>
    <dbReference type="NCBI Taxonomy" id="279058"/>
    <lineage>
        <taxon>Bacteria</taxon>
        <taxon>Pseudomonadati</taxon>
        <taxon>Pseudomonadota</taxon>
        <taxon>Betaproteobacteria</taxon>
        <taxon>Burkholderiales</taxon>
        <taxon>Oxalobacteraceae</taxon>
        <taxon>Collimonas</taxon>
    </lineage>
</organism>
<reference evidence="3 4" key="1">
    <citation type="submission" date="2015-11" db="EMBL/GenBank/DDBJ databases">
        <title>Exploring the genomic traits of fungus-feeding bacterial genus Collimonas.</title>
        <authorList>
            <person name="Song C."/>
            <person name="Schmidt R."/>
            <person name="de Jager V."/>
            <person name="Krzyzanowska D."/>
            <person name="Jongedijk E."/>
            <person name="Cankar K."/>
            <person name="Beekwilder J."/>
            <person name="van Veen A."/>
            <person name="de Boer W."/>
            <person name="van Veen J.A."/>
            <person name="Garbeva P."/>
        </authorList>
    </citation>
    <scope>NUCLEOTIDE SEQUENCE [LARGE SCALE GENOMIC DNA]</scope>
    <source>
        <strain evidence="3 4">Ter282</strain>
    </source>
</reference>
<keyword evidence="1" id="KW-0732">Signal</keyword>
<dbReference type="RefSeq" id="WP_197467205.1">
    <property type="nucleotide sequence ID" value="NZ_CP013233.1"/>
</dbReference>
<sequence length="188" mass="19962">MPLRISLGNMKFLAISGSLRAASLNSALLRAIARLSPDDIEVEFFTGLGELPLFNPDLEADDPTSVADLRRRIASADALLIASPEYAHGITGVMKNALDWMVSCEAFVFKPVALLNASPRAVHAQAALREVVTVMSAHIVDEACITVPLLGAHLDEEQIVAHPQIAASLRGVLASLREAALAAPPNPQ</sequence>